<dbReference type="Proteomes" id="UP000243542">
    <property type="component" value="Unassembled WGS sequence"/>
</dbReference>
<keyword evidence="3" id="KW-1185">Reference proteome</keyword>
<name>A0A2A9G1G4_9PSEU</name>
<evidence type="ECO:0000256" key="1">
    <source>
        <dbReference type="SAM" id="MobiDB-lite"/>
    </source>
</evidence>
<evidence type="ECO:0000313" key="2">
    <source>
        <dbReference type="EMBL" id="PFG56692.1"/>
    </source>
</evidence>
<dbReference type="EMBL" id="PDJK01000001">
    <property type="protein sequence ID" value="PFG56692.1"/>
    <property type="molecule type" value="Genomic_DNA"/>
</dbReference>
<feature type="compositionally biased region" description="Basic residues" evidence="1">
    <location>
        <begin position="119"/>
        <end position="129"/>
    </location>
</feature>
<organism evidence="2 3">
    <name type="scientific">Amycolatopsis sulphurea</name>
    <dbReference type="NCBI Taxonomy" id="76022"/>
    <lineage>
        <taxon>Bacteria</taxon>
        <taxon>Bacillati</taxon>
        <taxon>Actinomycetota</taxon>
        <taxon>Actinomycetes</taxon>
        <taxon>Pseudonocardiales</taxon>
        <taxon>Pseudonocardiaceae</taxon>
        <taxon>Amycolatopsis</taxon>
    </lineage>
</organism>
<proteinExistence type="predicted"/>
<feature type="region of interest" description="Disordered" evidence="1">
    <location>
        <begin position="152"/>
        <end position="175"/>
    </location>
</feature>
<comment type="caution">
    <text evidence="2">The sequence shown here is derived from an EMBL/GenBank/DDBJ whole genome shotgun (WGS) entry which is preliminary data.</text>
</comment>
<protein>
    <submittedName>
        <fullName evidence="2">Uncharacterized protein</fullName>
    </submittedName>
</protein>
<evidence type="ECO:0000313" key="3">
    <source>
        <dbReference type="Proteomes" id="UP000243542"/>
    </source>
</evidence>
<accession>A0A2A9G1G4</accession>
<feature type="compositionally biased region" description="Basic and acidic residues" evidence="1">
    <location>
        <begin position="106"/>
        <end position="118"/>
    </location>
</feature>
<sequence length="253" mass="26945">MPAGRSVKGPFTDSEAVKGPFTASGFGRVGARQGWTETIRSHKTEDYSFRGKIIESAIESVGRGPRSCSSRRKSESISWGITLPRRFAQRRFHATAGVAIPSVTGDRPEEWSGREQGYRKTRTFPRRHSAPSLASRGRNAASCAVLPPGCSATSGAARPAPPGRLRSRRKRGTCQGTCRASSGWIRVRPQGVGKVGVEGPAQVRRAVKGPFTDPKPVGQPRLSLLITGPWPPLPGPWVRPVPVGGRPGPGGAG</sequence>
<feature type="region of interest" description="Disordered" evidence="1">
    <location>
        <begin position="105"/>
        <end position="135"/>
    </location>
</feature>
<feature type="compositionally biased region" description="Pro residues" evidence="1">
    <location>
        <begin position="229"/>
        <end position="239"/>
    </location>
</feature>
<feature type="region of interest" description="Disordered" evidence="1">
    <location>
        <begin position="228"/>
        <end position="253"/>
    </location>
</feature>
<dbReference type="AlphaFoldDB" id="A0A2A9G1G4"/>
<gene>
    <name evidence="2" type="ORF">ATK36_0212</name>
</gene>
<reference evidence="2 3" key="1">
    <citation type="submission" date="2017-10" db="EMBL/GenBank/DDBJ databases">
        <title>Sequencing the genomes of 1000 actinobacteria strains.</title>
        <authorList>
            <person name="Klenk H.-P."/>
        </authorList>
    </citation>
    <scope>NUCLEOTIDE SEQUENCE [LARGE SCALE GENOMIC DNA]</scope>
    <source>
        <strain evidence="2 3">DSM 46092</strain>
    </source>
</reference>